<organism evidence="2">
    <name type="scientific">Sinorhizobium medicae</name>
    <dbReference type="NCBI Taxonomy" id="110321"/>
    <lineage>
        <taxon>Bacteria</taxon>
        <taxon>Pseudomonadati</taxon>
        <taxon>Pseudomonadota</taxon>
        <taxon>Alphaproteobacteria</taxon>
        <taxon>Hyphomicrobiales</taxon>
        <taxon>Rhizobiaceae</taxon>
        <taxon>Sinorhizobium/Ensifer group</taxon>
        <taxon>Sinorhizobium</taxon>
    </lineage>
</organism>
<dbReference type="EMBL" id="WISB01000089">
    <property type="protein sequence ID" value="MQW70189.1"/>
    <property type="molecule type" value="Genomic_DNA"/>
</dbReference>
<dbReference type="AlphaFoldDB" id="A0A6G1WKD8"/>
<name>A0A6G1WKD8_9HYPH</name>
<evidence type="ECO:0000256" key="1">
    <source>
        <dbReference type="SAM" id="MobiDB-lite"/>
    </source>
</evidence>
<gene>
    <name evidence="2" type="ORF">GHJ91_13760</name>
</gene>
<evidence type="ECO:0000313" key="2">
    <source>
        <dbReference type="EMBL" id="MQW70189.1"/>
    </source>
</evidence>
<comment type="caution">
    <text evidence="2">The sequence shown here is derived from an EMBL/GenBank/DDBJ whole genome shotgun (WGS) entry which is preliminary data.</text>
</comment>
<accession>A0A6G1WKD8</accession>
<sequence length="105" mass="11538">MWHAVPSLTIAARTTSKPEEGRKLKSKHEEHALALSVWESEGGAPDSSGQLYQYGRRFEGDGTYTIHHVFTGDKVRIGSWTMEGLNAKNAARALRVLNTLQGASD</sequence>
<feature type="compositionally biased region" description="Basic and acidic residues" evidence="1">
    <location>
        <begin position="16"/>
        <end position="26"/>
    </location>
</feature>
<proteinExistence type="predicted"/>
<reference evidence="2" key="1">
    <citation type="journal article" date="2013" name="Genome Biol.">
        <title>Comparative genomics of the core and accessory genomes of 48 Sinorhizobium strains comprising five genospecies.</title>
        <authorList>
            <person name="Sugawara M."/>
            <person name="Epstein B."/>
            <person name="Badgley B.D."/>
            <person name="Unno T."/>
            <person name="Xu L."/>
            <person name="Reese J."/>
            <person name="Gyaneshwar P."/>
            <person name="Denny R."/>
            <person name="Mudge J."/>
            <person name="Bharti A.K."/>
            <person name="Farmer A.D."/>
            <person name="May G.D."/>
            <person name="Woodward J.E."/>
            <person name="Medigue C."/>
            <person name="Vallenet D."/>
            <person name="Lajus A."/>
            <person name="Rouy Z."/>
            <person name="Martinez-Vaz B."/>
            <person name="Tiffin P."/>
            <person name="Young N.D."/>
            <person name="Sadowsky M.J."/>
        </authorList>
    </citation>
    <scope>NUCLEOTIDE SEQUENCE</scope>
    <source>
        <strain evidence="2">M1</strain>
    </source>
</reference>
<protein>
    <submittedName>
        <fullName evidence="2">Uncharacterized protein</fullName>
    </submittedName>
</protein>
<feature type="region of interest" description="Disordered" evidence="1">
    <location>
        <begin position="1"/>
        <end position="26"/>
    </location>
</feature>